<dbReference type="InterPro" id="IPR009061">
    <property type="entry name" value="DNA-bd_dom_put_sf"/>
</dbReference>
<reference evidence="3 4" key="1">
    <citation type="submission" date="2018-11" db="EMBL/GenBank/DDBJ databases">
        <title>Sequencing the genomes of 1000 actinobacteria strains.</title>
        <authorList>
            <person name="Klenk H.-P."/>
        </authorList>
    </citation>
    <scope>NUCLEOTIDE SEQUENCE [LARGE SCALE GENOMIC DNA]</scope>
    <source>
        <strain evidence="3 4">DSM 14012</strain>
    </source>
</reference>
<dbReference type="AlphaFoldDB" id="A0A3N2C2Q8"/>
<dbReference type="Pfam" id="PF13411">
    <property type="entry name" value="MerR_1"/>
    <property type="match status" value="1"/>
</dbReference>
<accession>A0A3N2C2Q8</accession>
<name>A0A3N2C2Q8_9MICO</name>
<comment type="caution">
    <text evidence="3">The sequence shown here is derived from an EMBL/GenBank/DDBJ whole genome shotgun (WGS) entry which is preliminary data.</text>
</comment>
<keyword evidence="4" id="KW-1185">Reference proteome</keyword>
<evidence type="ECO:0000256" key="1">
    <source>
        <dbReference type="ARBA" id="ARBA00023125"/>
    </source>
</evidence>
<evidence type="ECO:0000259" key="2">
    <source>
        <dbReference type="PROSITE" id="PS50937"/>
    </source>
</evidence>
<evidence type="ECO:0000313" key="3">
    <source>
        <dbReference type="EMBL" id="ROR81797.1"/>
    </source>
</evidence>
<evidence type="ECO:0000313" key="4">
    <source>
        <dbReference type="Proteomes" id="UP000266915"/>
    </source>
</evidence>
<protein>
    <submittedName>
        <fullName evidence="3">DNA-binding transcriptional MerR regulator</fullName>
    </submittedName>
</protein>
<dbReference type="PROSITE" id="PS00552">
    <property type="entry name" value="HTH_MERR_1"/>
    <property type="match status" value="1"/>
</dbReference>
<dbReference type="SUPFAM" id="SSF46955">
    <property type="entry name" value="Putative DNA-binding domain"/>
    <property type="match status" value="1"/>
</dbReference>
<proteinExistence type="predicted"/>
<organism evidence="3 4">
    <name type="scientific">Plantibacter flavus</name>
    <dbReference type="NCBI Taxonomy" id="150123"/>
    <lineage>
        <taxon>Bacteria</taxon>
        <taxon>Bacillati</taxon>
        <taxon>Actinomycetota</taxon>
        <taxon>Actinomycetes</taxon>
        <taxon>Micrococcales</taxon>
        <taxon>Microbacteriaceae</taxon>
        <taxon>Plantibacter</taxon>
    </lineage>
</organism>
<dbReference type="RefSeq" id="WP_085511070.1">
    <property type="nucleotide sequence ID" value="NZ_FXAP01000001.1"/>
</dbReference>
<dbReference type="GO" id="GO:0003700">
    <property type="term" value="F:DNA-binding transcription factor activity"/>
    <property type="evidence" value="ECO:0007669"/>
    <property type="project" value="InterPro"/>
</dbReference>
<dbReference type="PANTHER" id="PTHR30204">
    <property type="entry name" value="REDOX-CYCLING DRUG-SENSING TRANSCRIPTIONAL ACTIVATOR SOXR"/>
    <property type="match status" value="1"/>
</dbReference>
<dbReference type="PROSITE" id="PS50937">
    <property type="entry name" value="HTH_MERR_2"/>
    <property type="match status" value="1"/>
</dbReference>
<dbReference type="Gene3D" id="1.10.1660.10">
    <property type="match status" value="1"/>
</dbReference>
<sequence length="127" mass="14613">MTTLHEGYAISDVAEQTGLSVHTLRYYERAGLMPRPIGRSSSTHRRYSEGDVSWVVFLTRLRSTGMPIATLREYTALAQRGDDTAEARLELLLRHRISFLARLEEMQQSLEVIDRKIELYTEQVATR</sequence>
<keyword evidence="1 3" id="KW-0238">DNA-binding</keyword>
<dbReference type="SMART" id="SM00422">
    <property type="entry name" value="HTH_MERR"/>
    <property type="match status" value="1"/>
</dbReference>
<dbReference type="PANTHER" id="PTHR30204:SF98">
    <property type="entry name" value="HTH-TYPE TRANSCRIPTIONAL REGULATOR ADHR"/>
    <property type="match status" value="1"/>
</dbReference>
<dbReference type="InterPro" id="IPR000551">
    <property type="entry name" value="MerR-type_HTH_dom"/>
</dbReference>
<dbReference type="Proteomes" id="UP000266915">
    <property type="component" value="Unassembled WGS sequence"/>
</dbReference>
<dbReference type="EMBL" id="RKHL01000001">
    <property type="protein sequence ID" value="ROR81797.1"/>
    <property type="molecule type" value="Genomic_DNA"/>
</dbReference>
<dbReference type="CDD" id="cd01109">
    <property type="entry name" value="HTH_YyaN"/>
    <property type="match status" value="1"/>
</dbReference>
<dbReference type="GO" id="GO:0003677">
    <property type="term" value="F:DNA binding"/>
    <property type="evidence" value="ECO:0007669"/>
    <property type="project" value="UniProtKB-KW"/>
</dbReference>
<gene>
    <name evidence="3" type="ORF">EDD42_1869</name>
</gene>
<feature type="domain" description="HTH merR-type" evidence="2">
    <location>
        <begin position="7"/>
        <end position="77"/>
    </location>
</feature>
<dbReference type="InterPro" id="IPR047057">
    <property type="entry name" value="MerR_fam"/>
</dbReference>